<keyword evidence="2" id="KW-1185">Reference proteome</keyword>
<name>A0ABD5UXN5_9EURY</name>
<reference evidence="1 2" key="1">
    <citation type="journal article" date="2019" name="Int. J. Syst. Evol. Microbiol.">
        <title>The Global Catalogue of Microorganisms (GCM) 10K type strain sequencing project: providing services to taxonomists for standard genome sequencing and annotation.</title>
        <authorList>
            <consortium name="The Broad Institute Genomics Platform"/>
            <consortium name="The Broad Institute Genome Sequencing Center for Infectious Disease"/>
            <person name="Wu L."/>
            <person name="Ma J."/>
        </authorList>
    </citation>
    <scope>NUCLEOTIDE SEQUENCE [LARGE SCALE GENOMIC DNA]</scope>
    <source>
        <strain evidence="1 2">CGMCC 1.3240</strain>
    </source>
</reference>
<dbReference type="Proteomes" id="UP001596312">
    <property type="component" value="Unassembled WGS sequence"/>
</dbReference>
<protein>
    <recommendedName>
        <fullName evidence="3">DUF5659 domain-containing protein</fullName>
    </recommendedName>
</protein>
<proteinExistence type="predicted"/>
<gene>
    <name evidence="1" type="ORF">ACFQGH_01580</name>
</gene>
<accession>A0ABD5UXN5</accession>
<dbReference type="EMBL" id="JBHSXQ010000001">
    <property type="protein sequence ID" value="MFC6903883.1"/>
    <property type="molecule type" value="Genomic_DNA"/>
</dbReference>
<evidence type="ECO:0000313" key="2">
    <source>
        <dbReference type="Proteomes" id="UP001596312"/>
    </source>
</evidence>
<dbReference type="AlphaFoldDB" id="A0ABD5UXN5"/>
<evidence type="ECO:0000313" key="1">
    <source>
        <dbReference type="EMBL" id="MFC6903883.1"/>
    </source>
</evidence>
<organism evidence="1 2">
    <name type="scientific">Halalkalicoccus tibetensis</name>
    <dbReference type="NCBI Taxonomy" id="175632"/>
    <lineage>
        <taxon>Archaea</taxon>
        <taxon>Methanobacteriati</taxon>
        <taxon>Methanobacteriota</taxon>
        <taxon>Stenosarchaea group</taxon>
        <taxon>Halobacteria</taxon>
        <taxon>Halobacteriales</taxon>
        <taxon>Halococcaceae</taxon>
        <taxon>Halalkalicoccus</taxon>
    </lineage>
</organism>
<dbReference type="RefSeq" id="WP_340602374.1">
    <property type="nucleotide sequence ID" value="NZ_JBBMXV010000001.1"/>
</dbReference>
<sequence>MTIALAEALEGAQYVSFSDDRRVMAVWYGAHTVTFFLVEDPSAIAVVESVRIGEYAFGETSREDARETVRSTFEEYRNGID</sequence>
<comment type="caution">
    <text evidence="1">The sequence shown here is derived from an EMBL/GenBank/DDBJ whole genome shotgun (WGS) entry which is preliminary data.</text>
</comment>
<evidence type="ECO:0008006" key="3">
    <source>
        <dbReference type="Google" id="ProtNLM"/>
    </source>
</evidence>